<keyword evidence="8" id="KW-0687">Ribonucleoprotein</keyword>
<accession>A0A816J289</accession>
<dbReference type="CDD" id="cd04657">
    <property type="entry name" value="Piwi_ago-like"/>
    <property type="match status" value="1"/>
</dbReference>
<dbReference type="Gene3D" id="3.30.420.10">
    <property type="entry name" value="Ribonuclease H-like superfamily/Ribonuclease H"/>
    <property type="match status" value="1"/>
</dbReference>
<dbReference type="InterPro" id="IPR036397">
    <property type="entry name" value="RNaseH_sf"/>
</dbReference>
<sequence>MDPNRSGHLQMARSGNGSRGQKIDLLTNHFGVNFTSKSQHFFQYSVSFLMSLLSSLFFFESTYYSGMCWIQVAITYEDGNPVEAKGIGRKILAKVQETYQTDLGSKHFAYDGDKTLFTVGPLPNNKLDFSVVLEDMSCTRSNTSTSDANTKRLRPHNQSKRFNVAISFAAKISMQAIQGALQGKETNDLQDAVRVLDVILRQNAATKGCLLVRQSFFHNDAKYFSNNHGGFHLCRGFHSSFRATQGGLSLNIGNSFFHCTVSNVESKLIFLTFCYFSSDVSSTLIVSPGPVIDFLTLNQEVRGPSSIDWKKAERTLKNLRVKVYPSNREYKITGLTRLPCRDQTFLWKQKQGNGETKEVEVTVYDYFTKHLEITMRHSGGLPCISVGKPKRPTYFPIEQCHLVSLQRYTKAPTIFQRSKLVKESVQKPQEKMNVLNNVRVFKNFILPLFFFVLILIFKFHWQAIKDSGYNNDPMFQDCGVSIGSNFTQVEGRVLPTPRLKVGNGEEFQPRDGRWNFNYKKLVEPATVTRWVLVNFSARCDTKRLISDLIGCGRMKGINVEPPYKVVFQEDPDYRGAPANIRVQKMFEQMQSELRKEGIEGKPKFILCILAEKKNSLVYGPWKRRNLVEEGIVTQCIAPTPKINDQYLTNVLLKINAKLGGLNSLLAMERSPRAMMPLVTQVYTFIVGMDVSHGSPGQSDIPSVAAVVGSREWPLISKYRACVRTQSRNTEMIDNLFKPVTDENGKLVDEGIFWELLFDFYTSSGNRRPEHIIIFRDGVSESQFNQVLNIELDQMMKACKFVEENWEPKFTVIIAQKNHHTKFFQAESPGNVPPDNVPPGTIVDSKICHPRNNDFYLCAHNGMIGTTRPTYYHVLYNEIGFSTDDLQELVHSLSYCFKNKKKHISNSFFFFAVAPIMYAHLAAAQMATAMKFEDNSETSSSHGGITTSEAVPVSPMPKLKVDVASSIEGCCGGGDGKTEMILTEEALRIVLGMGFLR</sequence>
<evidence type="ECO:0000256" key="10">
    <source>
        <dbReference type="SAM" id="Phobius"/>
    </source>
</evidence>
<keyword evidence="3" id="KW-0810">Translation regulation</keyword>
<dbReference type="SUPFAM" id="SSF53098">
    <property type="entry name" value="Ribonuclease H-like"/>
    <property type="match status" value="1"/>
</dbReference>
<dbReference type="CDD" id="cd02846">
    <property type="entry name" value="PAZ_argonaute_like"/>
    <property type="match status" value="1"/>
</dbReference>
<name>A0A816J289_BRANA</name>
<evidence type="ECO:0000256" key="9">
    <source>
        <dbReference type="SAM" id="MobiDB-lite"/>
    </source>
</evidence>
<feature type="transmembrane region" description="Helical" evidence="10">
    <location>
        <begin position="440"/>
        <end position="461"/>
    </location>
</feature>
<comment type="similarity">
    <text evidence="1">Belongs to the argonaute family. Ago subfamily.</text>
</comment>
<feature type="region of interest" description="Disordered" evidence="9">
    <location>
        <begin position="1"/>
        <end position="20"/>
    </location>
</feature>
<dbReference type="SMART" id="SM01163">
    <property type="entry name" value="DUF1785"/>
    <property type="match status" value="1"/>
</dbReference>
<dbReference type="Pfam" id="PF16486">
    <property type="entry name" value="ArgoN"/>
    <property type="match status" value="1"/>
</dbReference>
<dbReference type="PROSITE" id="PS50821">
    <property type="entry name" value="PAZ"/>
    <property type="match status" value="1"/>
</dbReference>
<evidence type="ECO:0000256" key="8">
    <source>
        <dbReference type="ARBA" id="ARBA00023274"/>
    </source>
</evidence>
<dbReference type="SMART" id="SM00950">
    <property type="entry name" value="Piwi"/>
    <property type="match status" value="1"/>
</dbReference>
<dbReference type="GO" id="GO:0006417">
    <property type="term" value="P:regulation of translation"/>
    <property type="evidence" value="ECO:0007669"/>
    <property type="project" value="UniProtKB-KW"/>
</dbReference>
<protein>
    <submittedName>
        <fullName evidence="13">(rape) hypothetical protein</fullName>
    </submittedName>
</protein>
<dbReference type="FunFam" id="2.170.260.10:FF:000008">
    <property type="entry name" value="Protein argonaute 7"/>
    <property type="match status" value="1"/>
</dbReference>
<evidence type="ECO:0000259" key="11">
    <source>
        <dbReference type="PROSITE" id="PS50821"/>
    </source>
</evidence>
<evidence type="ECO:0000256" key="6">
    <source>
        <dbReference type="ARBA" id="ARBA00023158"/>
    </source>
</evidence>
<evidence type="ECO:0000256" key="2">
    <source>
        <dbReference type="ARBA" id="ARBA00022491"/>
    </source>
</evidence>
<keyword evidence="10" id="KW-0472">Membrane</keyword>
<keyword evidence="4" id="KW-0694">RNA-binding</keyword>
<feature type="transmembrane region" description="Helical" evidence="10">
    <location>
        <begin position="903"/>
        <end position="922"/>
    </location>
</feature>
<dbReference type="InterPro" id="IPR012337">
    <property type="entry name" value="RNaseH-like_sf"/>
</dbReference>
<organism evidence="13">
    <name type="scientific">Brassica napus</name>
    <name type="common">Rape</name>
    <dbReference type="NCBI Taxonomy" id="3708"/>
    <lineage>
        <taxon>Eukaryota</taxon>
        <taxon>Viridiplantae</taxon>
        <taxon>Streptophyta</taxon>
        <taxon>Embryophyta</taxon>
        <taxon>Tracheophyta</taxon>
        <taxon>Spermatophyta</taxon>
        <taxon>Magnoliopsida</taxon>
        <taxon>eudicotyledons</taxon>
        <taxon>Gunneridae</taxon>
        <taxon>Pentapetalae</taxon>
        <taxon>rosids</taxon>
        <taxon>malvids</taxon>
        <taxon>Brassicales</taxon>
        <taxon>Brassicaceae</taxon>
        <taxon>Brassiceae</taxon>
        <taxon>Brassica</taxon>
    </lineage>
</organism>
<evidence type="ECO:0000256" key="5">
    <source>
        <dbReference type="ARBA" id="ARBA00023015"/>
    </source>
</evidence>
<dbReference type="InterPro" id="IPR003165">
    <property type="entry name" value="Piwi"/>
</dbReference>
<dbReference type="InterPro" id="IPR003100">
    <property type="entry name" value="PAZ_dom"/>
</dbReference>
<dbReference type="Proteomes" id="UP001295469">
    <property type="component" value="Chromosome C09"/>
</dbReference>
<keyword evidence="7" id="KW-0804">Transcription</keyword>
<dbReference type="InterPro" id="IPR032472">
    <property type="entry name" value="ArgoL2"/>
</dbReference>
<evidence type="ECO:0000256" key="3">
    <source>
        <dbReference type="ARBA" id="ARBA00022845"/>
    </source>
</evidence>
<gene>
    <name evidence="13" type="ORF">DARMORV10_C09P55050.1</name>
</gene>
<dbReference type="EMBL" id="HG994373">
    <property type="protein sequence ID" value="CAF1775469.1"/>
    <property type="molecule type" value="Genomic_DNA"/>
</dbReference>
<keyword evidence="2" id="KW-0678">Repressor</keyword>
<dbReference type="GO" id="GO:1990904">
    <property type="term" value="C:ribonucleoprotein complex"/>
    <property type="evidence" value="ECO:0007669"/>
    <property type="project" value="UniProtKB-KW"/>
</dbReference>
<keyword evidence="5" id="KW-0805">Transcription regulation</keyword>
<dbReference type="InterPro" id="IPR036085">
    <property type="entry name" value="PAZ_dom_sf"/>
</dbReference>
<feature type="domain" description="PAZ" evidence="11">
    <location>
        <begin position="290"/>
        <end position="404"/>
    </location>
</feature>
<dbReference type="GO" id="GO:0003723">
    <property type="term" value="F:RNA binding"/>
    <property type="evidence" value="ECO:0007669"/>
    <property type="project" value="UniProtKB-KW"/>
</dbReference>
<dbReference type="InterPro" id="IPR032474">
    <property type="entry name" value="Argonaute_N"/>
</dbReference>
<dbReference type="InterPro" id="IPR014811">
    <property type="entry name" value="ArgoL1"/>
</dbReference>
<evidence type="ECO:0000313" key="13">
    <source>
        <dbReference type="EMBL" id="CAF1775469.1"/>
    </source>
</evidence>
<dbReference type="Pfam" id="PF02171">
    <property type="entry name" value="Piwi"/>
    <property type="match status" value="1"/>
</dbReference>
<dbReference type="FunFam" id="3.30.420.10:FF:000091">
    <property type="entry name" value="Protein argonaute 3"/>
    <property type="match status" value="1"/>
</dbReference>
<dbReference type="Pfam" id="PF16488">
    <property type="entry name" value="ArgoL2"/>
    <property type="match status" value="1"/>
</dbReference>
<dbReference type="SUPFAM" id="SSF101690">
    <property type="entry name" value="PAZ domain"/>
    <property type="match status" value="1"/>
</dbReference>
<dbReference type="Gene3D" id="2.170.260.10">
    <property type="entry name" value="paz domain"/>
    <property type="match status" value="1"/>
</dbReference>
<dbReference type="Pfam" id="PF08699">
    <property type="entry name" value="ArgoL1"/>
    <property type="match status" value="1"/>
</dbReference>
<evidence type="ECO:0000256" key="4">
    <source>
        <dbReference type="ARBA" id="ARBA00022884"/>
    </source>
</evidence>
<evidence type="ECO:0000256" key="7">
    <source>
        <dbReference type="ARBA" id="ARBA00023163"/>
    </source>
</evidence>
<dbReference type="Gene3D" id="3.40.50.2300">
    <property type="match status" value="1"/>
</dbReference>
<evidence type="ECO:0000256" key="1">
    <source>
        <dbReference type="ARBA" id="ARBA00008201"/>
    </source>
</evidence>
<dbReference type="PANTHER" id="PTHR22891">
    <property type="entry name" value="EUKARYOTIC TRANSLATION INITIATION FACTOR 2C"/>
    <property type="match status" value="1"/>
</dbReference>
<keyword evidence="6" id="KW-0943">RNA-mediated gene silencing</keyword>
<proteinExistence type="inferred from homology"/>
<dbReference type="GO" id="GO:0051607">
    <property type="term" value="P:defense response to virus"/>
    <property type="evidence" value="ECO:0007669"/>
    <property type="project" value="UniProtKB-ARBA"/>
</dbReference>
<dbReference type="InterPro" id="IPR045246">
    <property type="entry name" value="Piwi_ago-like"/>
</dbReference>
<feature type="domain" description="Piwi" evidence="12">
    <location>
        <begin position="604"/>
        <end position="930"/>
    </location>
</feature>
<dbReference type="PROSITE" id="PS50822">
    <property type="entry name" value="PIWI"/>
    <property type="match status" value="1"/>
</dbReference>
<keyword evidence="10" id="KW-0812">Transmembrane</keyword>
<dbReference type="AlphaFoldDB" id="A0A816J289"/>
<reference evidence="13" key="1">
    <citation type="submission" date="2021-01" db="EMBL/GenBank/DDBJ databases">
        <authorList>
            <consortium name="Genoscope - CEA"/>
            <person name="William W."/>
        </authorList>
    </citation>
    <scope>NUCLEOTIDE SEQUENCE</scope>
</reference>
<evidence type="ECO:0000259" key="12">
    <source>
        <dbReference type="PROSITE" id="PS50822"/>
    </source>
</evidence>
<dbReference type="Pfam" id="PF02170">
    <property type="entry name" value="PAZ"/>
    <property type="match status" value="1"/>
</dbReference>
<dbReference type="GO" id="GO:0031047">
    <property type="term" value="P:regulatory ncRNA-mediated gene silencing"/>
    <property type="evidence" value="ECO:0007669"/>
    <property type="project" value="UniProtKB-KW"/>
</dbReference>
<keyword evidence="10" id="KW-1133">Transmembrane helix</keyword>